<dbReference type="InterPro" id="IPR001509">
    <property type="entry name" value="Epimerase_deHydtase"/>
</dbReference>
<comment type="caution">
    <text evidence="3">The sequence shown here is derived from an EMBL/GenBank/DDBJ whole genome shotgun (WGS) entry which is preliminary data.</text>
</comment>
<evidence type="ECO:0000256" key="1">
    <source>
        <dbReference type="ARBA" id="ARBA00007637"/>
    </source>
</evidence>
<name>A0A7W7T9I5_9PSEU</name>
<dbReference type="EC" id="5.1.3.2" evidence="3"/>
<gene>
    <name evidence="3" type="ORF">F4559_006410</name>
</gene>
<accession>A0A7W7T9I5</accession>
<dbReference type="InterPro" id="IPR036291">
    <property type="entry name" value="NAD(P)-bd_dom_sf"/>
</dbReference>
<evidence type="ECO:0000313" key="3">
    <source>
        <dbReference type="EMBL" id="MBB4969051.1"/>
    </source>
</evidence>
<dbReference type="Pfam" id="PF01370">
    <property type="entry name" value="Epimerase"/>
    <property type="match status" value="1"/>
</dbReference>
<protein>
    <submittedName>
        <fullName evidence="3">UDP-glucose 4-epimerase</fullName>
        <ecNumber evidence="3">5.1.3.2</ecNumber>
    </submittedName>
</protein>
<dbReference type="GO" id="GO:0003978">
    <property type="term" value="F:UDP-glucose 4-epimerase activity"/>
    <property type="evidence" value="ECO:0007669"/>
    <property type="project" value="UniProtKB-EC"/>
</dbReference>
<keyword evidence="4" id="KW-1185">Reference proteome</keyword>
<organism evidence="3 4">
    <name type="scientific">Saccharothrix violaceirubra</name>
    <dbReference type="NCBI Taxonomy" id="413306"/>
    <lineage>
        <taxon>Bacteria</taxon>
        <taxon>Bacillati</taxon>
        <taxon>Actinomycetota</taxon>
        <taxon>Actinomycetes</taxon>
        <taxon>Pseudonocardiales</taxon>
        <taxon>Pseudonocardiaceae</taxon>
        <taxon>Saccharothrix</taxon>
    </lineage>
</organism>
<sequence>MRVMITGAAGYVGRAVVAELDRAGHAPVPFAGDVRDSAAVEAAVRGVDAVVHLAARSRVRESFDRAAEYFDVNVGGTLNVVRARPAVLLLASTAGVYAPAPSLSEDSPLKPTNPYAASKAVAEEVVRWTPGASAVLRLFNVAGGGDADPTRVITKACLVAAGREPSMRVFGNGSAVRDFVHVRDVARAFVAVLENTSSGHEVYNVGATPASVAEVIATTERVASRPVAVEWAPANPGEVRELRADTAKLRDLGWSPEESGLSDLIADQWRSTGA</sequence>
<dbReference type="Proteomes" id="UP000542674">
    <property type="component" value="Unassembled WGS sequence"/>
</dbReference>
<dbReference type="RefSeq" id="WP_246445375.1">
    <property type="nucleotide sequence ID" value="NZ_BAABAI010000043.1"/>
</dbReference>
<proteinExistence type="inferred from homology"/>
<evidence type="ECO:0000259" key="2">
    <source>
        <dbReference type="Pfam" id="PF01370"/>
    </source>
</evidence>
<dbReference type="Gene3D" id="3.40.50.720">
    <property type="entry name" value="NAD(P)-binding Rossmann-like Domain"/>
    <property type="match status" value="1"/>
</dbReference>
<reference evidence="3 4" key="1">
    <citation type="submission" date="2020-08" db="EMBL/GenBank/DDBJ databases">
        <title>Sequencing the genomes of 1000 actinobacteria strains.</title>
        <authorList>
            <person name="Klenk H.-P."/>
        </authorList>
    </citation>
    <scope>NUCLEOTIDE SEQUENCE [LARGE SCALE GENOMIC DNA]</scope>
    <source>
        <strain evidence="3 4">DSM 45084</strain>
    </source>
</reference>
<dbReference type="PANTHER" id="PTHR43000">
    <property type="entry name" value="DTDP-D-GLUCOSE 4,6-DEHYDRATASE-RELATED"/>
    <property type="match status" value="1"/>
</dbReference>
<dbReference type="AlphaFoldDB" id="A0A7W7T9I5"/>
<dbReference type="SUPFAM" id="SSF51735">
    <property type="entry name" value="NAD(P)-binding Rossmann-fold domains"/>
    <property type="match status" value="1"/>
</dbReference>
<comment type="similarity">
    <text evidence="1">Belongs to the NAD(P)-dependent epimerase/dehydratase family.</text>
</comment>
<feature type="domain" description="NAD-dependent epimerase/dehydratase" evidence="2">
    <location>
        <begin position="3"/>
        <end position="206"/>
    </location>
</feature>
<evidence type="ECO:0000313" key="4">
    <source>
        <dbReference type="Proteomes" id="UP000542674"/>
    </source>
</evidence>
<dbReference type="EMBL" id="JACHJS010000001">
    <property type="protein sequence ID" value="MBB4969051.1"/>
    <property type="molecule type" value="Genomic_DNA"/>
</dbReference>
<keyword evidence="3" id="KW-0413">Isomerase</keyword>